<accession>K5BFS5</accession>
<dbReference type="eggNOG" id="ENOG5031ZUQ">
    <property type="taxonomic scope" value="Bacteria"/>
</dbReference>
<evidence type="ECO:0000256" key="1">
    <source>
        <dbReference type="SAM" id="Coils"/>
    </source>
</evidence>
<keyword evidence="2" id="KW-0472">Membrane</keyword>
<keyword evidence="2" id="KW-1133">Transmembrane helix</keyword>
<dbReference type="Proteomes" id="UP000006265">
    <property type="component" value="Unassembled WGS sequence"/>
</dbReference>
<protein>
    <submittedName>
        <fullName evidence="3">Uncharacterized protein</fullName>
    </submittedName>
</protein>
<evidence type="ECO:0000256" key="2">
    <source>
        <dbReference type="SAM" id="Phobius"/>
    </source>
</evidence>
<feature type="coiled-coil region" evidence="1">
    <location>
        <begin position="33"/>
        <end position="60"/>
    </location>
</feature>
<name>K5BFS5_MYCHD</name>
<keyword evidence="4" id="KW-1185">Reference proteome</keyword>
<sequence>MILWLIASIPKEIWIVLGITAAVGVVAFAVEKALEARERRRLAAEQRKRAERAARAERERAERIATLGRRNAALLEGAMAAVGRIAASEAARNGWLGEFDFSGDLQEITEHFRRAHDLRKVTDKLSRLDKPSADDRRILAEANRTIAELERVGAERAALIERCALEAQRIDESLRQQRIDAKTAEERAKLHAELSALLYGIEAAPPAQAASPGTDTVLARVQAYRELTEQIRVARETTRREQSPGAG</sequence>
<keyword evidence="1" id="KW-0175">Coiled coil</keyword>
<dbReference type="AlphaFoldDB" id="K5BFS5"/>
<dbReference type="EMBL" id="AMRA01000046">
    <property type="protein sequence ID" value="EKF24157.1"/>
    <property type="molecule type" value="Genomic_DNA"/>
</dbReference>
<feature type="transmembrane region" description="Helical" evidence="2">
    <location>
        <begin position="13"/>
        <end position="30"/>
    </location>
</feature>
<proteinExistence type="predicted"/>
<keyword evidence="2" id="KW-0812">Transmembrane</keyword>
<dbReference type="STRING" id="1122247.GCA_000379865_04730"/>
<evidence type="ECO:0000313" key="4">
    <source>
        <dbReference type="Proteomes" id="UP000006265"/>
    </source>
</evidence>
<organism evidence="3 4">
    <name type="scientific">Mycolicibacterium hassiacum (strain DSM 44199 / CIP 105218 / JCM 12690 / 3849)</name>
    <name type="common">Mycobacterium hassiacum</name>
    <dbReference type="NCBI Taxonomy" id="1122247"/>
    <lineage>
        <taxon>Bacteria</taxon>
        <taxon>Bacillati</taxon>
        <taxon>Actinomycetota</taxon>
        <taxon>Actinomycetes</taxon>
        <taxon>Mycobacteriales</taxon>
        <taxon>Mycobacteriaceae</taxon>
        <taxon>Mycolicibacterium</taxon>
    </lineage>
</organism>
<dbReference type="RefSeq" id="WP_005626911.1">
    <property type="nucleotide sequence ID" value="NZ_AMRA01000046.1"/>
</dbReference>
<evidence type="ECO:0000313" key="3">
    <source>
        <dbReference type="EMBL" id="EKF24157.1"/>
    </source>
</evidence>
<comment type="caution">
    <text evidence="3">The sequence shown here is derived from an EMBL/GenBank/DDBJ whole genome shotgun (WGS) entry which is preliminary data.</text>
</comment>
<dbReference type="PATRIC" id="fig|1122247.3.peg.1847"/>
<gene>
    <name evidence="3" type="ORF">C731_1917</name>
</gene>
<reference evidence="3 4" key="1">
    <citation type="journal article" date="2012" name="J. Bacteriol.">
        <title>Genome sequence of Mycobacterium hassiacum DSM 44199, a rare source of heat-stable mycobacterial proteins.</title>
        <authorList>
            <person name="Tiago I."/>
            <person name="Maranha A."/>
            <person name="Mendes V."/>
            <person name="Alarico S."/>
            <person name="Moynihan P.J."/>
            <person name="Clarke A.J."/>
            <person name="Macedo-Ribeiro S."/>
            <person name="Pereira P.J."/>
            <person name="Empadinhas N."/>
        </authorList>
    </citation>
    <scope>NUCLEOTIDE SEQUENCE [LARGE SCALE GENOMIC DNA]</scope>
    <source>
        <strain evidence="4">DSM 44199 / CIP 105218 / JCM 12690 / 3849</strain>
    </source>
</reference>